<organism evidence="9 10">
    <name type="scientific">Symbiodinium microadriaticum</name>
    <name type="common">Dinoflagellate</name>
    <name type="synonym">Zooxanthella microadriatica</name>
    <dbReference type="NCBI Taxonomy" id="2951"/>
    <lineage>
        <taxon>Eukaryota</taxon>
        <taxon>Sar</taxon>
        <taxon>Alveolata</taxon>
        <taxon>Dinophyceae</taxon>
        <taxon>Suessiales</taxon>
        <taxon>Symbiodiniaceae</taxon>
        <taxon>Symbiodinium</taxon>
    </lineage>
</organism>
<comment type="subcellular location">
    <subcellularLocation>
        <location evidence="1">Membrane</location>
        <topology evidence="1">Multi-pass membrane protein</topology>
    </subcellularLocation>
</comment>
<feature type="coiled-coil region" evidence="6">
    <location>
        <begin position="9"/>
        <end position="43"/>
    </location>
</feature>
<dbReference type="PROSITE" id="PS50222">
    <property type="entry name" value="EF_HAND_2"/>
    <property type="match status" value="1"/>
</dbReference>
<dbReference type="InterPro" id="IPR011992">
    <property type="entry name" value="EF-hand-dom_pair"/>
</dbReference>
<dbReference type="GO" id="GO:0005509">
    <property type="term" value="F:calcium ion binding"/>
    <property type="evidence" value="ECO:0007669"/>
    <property type="project" value="InterPro"/>
</dbReference>
<dbReference type="SUPFAM" id="SSF47473">
    <property type="entry name" value="EF-hand"/>
    <property type="match status" value="1"/>
</dbReference>
<dbReference type="SUPFAM" id="SSF81324">
    <property type="entry name" value="Voltage-gated potassium channels"/>
    <property type="match status" value="1"/>
</dbReference>
<keyword evidence="6" id="KW-0175">Coiled coil</keyword>
<feature type="transmembrane region" description="Helical" evidence="7">
    <location>
        <begin position="54"/>
        <end position="70"/>
    </location>
</feature>
<evidence type="ECO:0000256" key="4">
    <source>
        <dbReference type="ARBA" id="ARBA00022989"/>
    </source>
</evidence>
<keyword evidence="2 7" id="KW-0812">Transmembrane</keyword>
<name>A0A1Q9ERR2_SYMMI</name>
<dbReference type="Pfam" id="PF00520">
    <property type="entry name" value="Ion_trans"/>
    <property type="match status" value="1"/>
</dbReference>
<evidence type="ECO:0000256" key="2">
    <source>
        <dbReference type="ARBA" id="ARBA00022692"/>
    </source>
</evidence>
<evidence type="ECO:0000313" key="9">
    <source>
        <dbReference type="EMBL" id="OLQ10125.1"/>
    </source>
</evidence>
<dbReference type="GO" id="GO:0001518">
    <property type="term" value="C:voltage-gated sodium channel complex"/>
    <property type="evidence" value="ECO:0007669"/>
    <property type="project" value="TreeGrafter"/>
</dbReference>
<evidence type="ECO:0000256" key="3">
    <source>
        <dbReference type="ARBA" id="ARBA00022837"/>
    </source>
</evidence>
<evidence type="ECO:0000256" key="6">
    <source>
        <dbReference type="SAM" id="Coils"/>
    </source>
</evidence>
<feature type="domain" description="EF-hand" evidence="8">
    <location>
        <begin position="313"/>
        <end position="348"/>
    </location>
</feature>
<evidence type="ECO:0000256" key="7">
    <source>
        <dbReference type="SAM" id="Phobius"/>
    </source>
</evidence>
<keyword evidence="4 7" id="KW-1133">Transmembrane helix</keyword>
<dbReference type="PANTHER" id="PTHR10037">
    <property type="entry name" value="VOLTAGE-GATED CATION CHANNEL CALCIUM AND SODIUM"/>
    <property type="match status" value="1"/>
</dbReference>
<feature type="transmembrane region" description="Helical" evidence="7">
    <location>
        <begin position="262"/>
        <end position="284"/>
    </location>
</feature>
<dbReference type="SMART" id="SM00054">
    <property type="entry name" value="EFh"/>
    <property type="match status" value="2"/>
</dbReference>
<dbReference type="InterPro" id="IPR018247">
    <property type="entry name" value="EF_Hand_1_Ca_BS"/>
</dbReference>
<comment type="caution">
    <text evidence="9">The sequence shown here is derived from an EMBL/GenBank/DDBJ whole genome shotgun (WGS) entry which is preliminary data.</text>
</comment>
<dbReference type="Proteomes" id="UP000186817">
    <property type="component" value="Unassembled WGS sequence"/>
</dbReference>
<feature type="transmembrane region" description="Helical" evidence="7">
    <location>
        <begin position="91"/>
        <end position="109"/>
    </location>
</feature>
<dbReference type="Gene3D" id="1.10.238.10">
    <property type="entry name" value="EF-hand"/>
    <property type="match status" value="1"/>
</dbReference>
<gene>
    <name evidence="9" type="primary">CACNA1I</name>
    <name evidence="9" type="ORF">AK812_SmicGene6178</name>
</gene>
<dbReference type="InterPro" id="IPR005821">
    <property type="entry name" value="Ion_trans_dom"/>
</dbReference>
<evidence type="ECO:0000259" key="8">
    <source>
        <dbReference type="PROSITE" id="PS50222"/>
    </source>
</evidence>
<sequence length="497" mass="57052">MAPKKIESFVEKQERLKKKQEEEDNFEATAEDIEREMAEEINAQAEKSKFKTPAWVNITAALVGVLQLGYRIEQERERRKDDYFANPRPEIYTFVASMSFEAFGWVWIFEFSNMADTIMVFIFGVIPKWVLAPLGIDAAFIRIFTVLRALRLARLARAVRLRPAFKELWILIHGLTTSFRPLAWTLLIAMIVVYLGGLVATELIGKDSRIEEVPRVVEYFGDLLRSMYTMIQLLTLDTWTDDIARWVIGTYNFDEKTIEDGVFYYCLFFVGFIGIGVFVFWNLITAIIVETAFAISDSDASSQAREMEMEKKAELASLAEIFLEIDLDGSGELTSDEFFSALRNKKVKQMLDVLDVQANELEEVWYVLDDGDDLLTIKEFTTGIRRMRGQAKAKDLADTVKRLRHATRSAGELLAQANQFHSSISFLEGECARIADDTGRMVGLFHEMYHRLNDYMDKVHKQDKQREADRKKAKLKAIQEEALKALGHGQDEEEEEG</sequence>
<evidence type="ECO:0000256" key="5">
    <source>
        <dbReference type="ARBA" id="ARBA00023136"/>
    </source>
</evidence>
<feature type="transmembrane region" description="Helical" evidence="7">
    <location>
        <begin position="129"/>
        <end position="147"/>
    </location>
</feature>
<keyword evidence="3" id="KW-0106">Calcium</keyword>
<dbReference type="Gene3D" id="1.10.287.70">
    <property type="match status" value="1"/>
</dbReference>
<protein>
    <submittedName>
        <fullName evidence="9">Voltage-dependent T-type calcium channel subunit alpha-1I</fullName>
    </submittedName>
</protein>
<keyword evidence="10" id="KW-1185">Reference proteome</keyword>
<dbReference type="AlphaFoldDB" id="A0A1Q9ERR2"/>
<dbReference type="InterPro" id="IPR002048">
    <property type="entry name" value="EF_hand_dom"/>
</dbReference>
<dbReference type="EMBL" id="LSRX01000083">
    <property type="protein sequence ID" value="OLQ10125.1"/>
    <property type="molecule type" value="Genomic_DNA"/>
</dbReference>
<proteinExistence type="predicted"/>
<dbReference type="GO" id="GO:0005248">
    <property type="term" value="F:voltage-gated sodium channel activity"/>
    <property type="evidence" value="ECO:0007669"/>
    <property type="project" value="TreeGrafter"/>
</dbReference>
<reference evidence="9 10" key="1">
    <citation type="submission" date="2016-02" db="EMBL/GenBank/DDBJ databases">
        <title>Genome analysis of coral dinoflagellate symbionts highlights evolutionary adaptations to a symbiotic lifestyle.</title>
        <authorList>
            <person name="Aranda M."/>
            <person name="Li Y."/>
            <person name="Liew Y.J."/>
            <person name="Baumgarten S."/>
            <person name="Simakov O."/>
            <person name="Wilson M."/>
            <person name="Piel J."/>
            <person name="Ashoor H."/>
            <person name="Bougouffa S."/>
            <person name="Bajic V.B."/>
            <person name="Ryu T."/>
            <person name="Ravasi T."/>
            <person name="Bayer T."/>
            <person name="Micklem G."/>
            <person name="Kim H."/>
            <person name="Bhak J."/>
            <person name="Lajeunesse T.C."/>
            <person name="Voolstra C.R."/>
        </authorList>
    </citation>
    <scope>NUCLEOTIDE SEQUENCE [LARGE SCALE GENOMIC DNA]</scope>
    <source>
        <strain evidence="9 10">CCMP2467</strain>
    </source>
</reference>
<feature type="transmembrane region" description="Helical" evidence="7">
    <location>
        <begin position="168"/>
        <end position="195"/>
    </location>
</feature>
<keyword evidence="5 7" id="KW-0472">Membrane</keyword>
<evidence type="ECO:0000256" key="1">
    <source>
        <dbReference type="ARBA" id="ARBA00004141"/>
    </source>
</evidence>
<evidence type="ECO:0000313" key="10">
    <source>
        <dbReference type="Proteomes" id="UP000186817"/>
    </source>
</evidence>
<dbReference type="OrthoDB" id="431647at2759"/>
<dbReference type="PROSITE" id="PS00018">
    <property type="entry name" value="EF_HAND_1"/>
    <property type="match status" value="1"/>
</dbReference>
<dbReference type="PANTHER" id="PTHR10037:SF62">
    <property type="entry name" value="SODIUM CHANNEL PROTEIN 60E"/>
    <property type="match status" value="1"/>
</dbReference>
<dbReference type="InterPro" id="IPR043203">
    <property type="entry name" value="VGCC_Ca_Na"/>
</dbReference>
<accession>A0A1Q9ERR2</accession>